<evidence type="ECO:0000256" key="1">
    <source>
        <dbReference type="SAM" id="MobiDB-lite"/>
    </source>
</evidence>
<evidence type="ECO:0000313" key="2">
    <source>
        <dbReference type="EMBL" id="CAH0112862.1"/>
    </source>
</evidence>
<comment type="caution">
    <text evidence="2">The sequence shown here is derived from an EMBL/GenBank/DDBJ whole genome shotgun (WGS) entry which is preliminary data.</text>
</comment>
<dbReference type="Proteomes" id="UP000789390">
    <property type="component" value="Unassembled WGS sequence"/>
</dbReference>
<gene>
    <name evidence="2" type="ORF">DGAL_LOCUS16655</name>
</gene>
<name>A0A8J2S3I4_9CRUS</name>
<sequence>MDFTMEELRDILDEMGLKNVPESHLKHFAKDLKHLMKHEKHVQKRKRAVGESTVPPTQPTFRPPTIQLPSPEVLNTTPVTSYRPMVVRPSASFYPSCPEVNFDLAATGKKLPTDRSSAPKVAKNETVKSATASTSASKAEHDKAKLEEAHWKKLKTDPVRLYGWYKTHWDYHGLDKNPY</sequence>
<proteinExistence type="predicted"/>
<dbReference type="OrthoDB" id="6343432at2759"/>
<dbReference type="EMBL" id="CAKKLH010000332">
    <property type="protein sequence ID" value="CAH0112862.1"/>
    <property type="molecule type" value="Genomic_DNA"/>
</dbReference>
<feature type="region of interest" description="Disordered" evidence="1">
    <location>
        <begin position="44"/>
        <end position="73"/>
    </location>
</feature>
<protein>
    <submittedName>
        <fullName evidence="2">Uncharacterized protein</fullName>
    </submittedName>
</protein>
<feature type="region of interest" description="Disordered" evidence="1">
    <location>
        <begin position="110"/>
        <end position="145"/>
    </location>
</feature>
<reference evidence="2" key="1">
    <citation type="submission" date="2021-11" db="EMBL/GenBank/DDBJ databases">
        <authorList>
            <person name="Schell T."/>
        </authorList>
    </citation>
    <scope>NUCLEOTIDE SEQUENCE</scope>
    <source>
        <strain evidence="2">M5</strain>
    </source>
</reference>
<dbReference type="AlphaFoldDB" id="A0A8J2S3I4"/>
<evidence type="ECO:0000313" key="3">
    <source>
        <dbReference type="Proteomes" id="UP000789390"/>
    </source>
</evidence>
<accession>A0A8J2S3I4</accession>
<keyword evidence="3" id="KW-1185">Reference proteome</keyword>
<organism evidence="2 3">
    <name type="scientific">Daphnia galeata</name>
    <dbReference type="NCBI Taxonomy" id="27404"/>
    <lineage>
        <taxon>Eukaryota</taxon>
        <taxon>Metazoa</taxon>
        <taxon>Ecdysozoa</taxon>
        <taxon>Arthropoda</taxon>
        <taxon>Crustacea</taxon>
        <taxon>Branchiopoda</taxon>
        <taxon>Diplostraca</taxon>
        <taxon>Cladocera</taxon>
        <taxon>Anomopoda</taxon>
        <taxon>Daphniidae</taxon>
        <taxon>Daphnia</taxon>
    </lineage>
</organism>
<feature type="compositionally biased region" description="Low complexity" evidence="1">
    <location>
        <begin position="128"/>
        <end position="137"/>
    </location>
</feature>